<reference evidence="3 4" key="1">
    <citation type="submission" date="2016-10" db="EMBL/GenBank/DDBJ databases">
        <authorList>
            <person name="de Groot N.N."/>
        </authorList>
    </citation>
    <scope>NUCLEOTIDE SEQUENCE [LARGE SCALE GENOMIC DNA]</scope>
    <source>
        <strain evidence="3 4">DSM 18346</strain>
    </source>
</reference>
<protein>
    <submittedName>
        <fullName evidence="3">tRNA 2-selenouridine synthase</fullName>
    </submittedName>
</protein>
<dbReference type="InterPro" id="IPR036873">
    <property type="entry name" value="Rhodanese-like_dom_sf"/>
</dbReference>
<accession>A0A1G9C7S3</accession>
<evidence type="ECO:0000313" key="3">
    <source>
        <dbReference type="EMBL" id="SDK47504.1"/>
    </source>
</evidence>
<name>A0A1G9C7S3_9FIRM</name>
<feature type="domain" description="Rhodanese" evidence="2">
    <location>
        <begin position="18"/>
        <end position="140"/>
    </location>
</feature>
<dbReference type="PANTHER" id="PTHR30401:SF0">
    <property type="entry name" value="TRNA 2-SELENOURIDINE SYNTHASE"/>
    <property type="match status" value="1"/>
</dbReference>
<dbReference type="Gene3D" id="3.40.250.10">
    <property type="entry name" value="Rhodanese-like domain"/>
    <property type="match status" value="1"/>
</dbReference>
<dbReference type="Pfam" id="PF00581">
    <property type="entry name" value="Rhodanese"/>
    <property type="match status" value="1"/>
</dbReference>
<dbReference type="PROSITE" id="PS50206">
    <property type="entry name" value="RHODANESE_3"/>
    <property type="match status" value="1"/>
</dbReference>
<keyword evidence="4" id="KW-1185">Reference proteome</keyword>
<dbReference type="PANTHER" id="PTHR30401">
    <property type="entry name" value="TRNA 2-SELENOURIDINE SYNTHASE"/>
    <property type="match status" value="1"/>
</dbReference>
<dbReference type="SUPFAM" id="SSF52540">
    <property type="entry name" value="P-loop containing nucleoside triphosphate hydrolases"/>
    <property type="match status" value="1"/>
</dbReference>
<organism evidence="3 4">
    <name type="scientific">Natronincola ferrireducens</name>
    <dbReference type="NCBI Taxonomy" id="393762"/>
    <lineage>
        <taxon>Bacteria</taxon>
        <taxon>Bacillati</taxon>
        <taxon>Bacillota</taxon>
        <taxon>Clostridia</taxon>
        <taxon>Peptostreptococcales</taxon>
        <taxon>Natronincolaceae</taxon>
        <taxon>Natronincola</taxon>
    </lineage>
</organism>
<dbReference type="SMART" id="SM00450">
    <property type="entry name" value="RHOD"/>
    <property type="match status" value="1"/>
</dbReference>
<dbReference type="Gene3D" id="3.40.50.300">
    <property type="entry name" value="P-loop containing nucleotide triphosphate hydrolases"/>
    <property type="match status" value="1"/>
</dbReference>
<proteinExistence type="predicted"/>
<sequence>MVEGDDARMEIKIEDAIYKNNCLFIDVRSPFEFNEGTVPRAINIPLFDDEERIIVGKIYKNESIDRAKDKGVELASLKLPYIYRKISEMRKVNDTVIVFCSRGGLRSGAVVSFLNNLGVSVYQLQGGYKAFRKFTMKYLEDIQRQHEFIVLHGYTGVGKTKILNILEDRNIPVINFAKLAQNTGSVFGDIVFNGASTTQKMFDATIVDKLIKYNKKLVVVESESKRLGSIFIPIHLYNSIIKGRHVLIATSIENRGNRLINDYTNNNLNCHDLLIKSITSLKKRIGTENMSKYIEYVHNKNYRQVAEELIINYYDPIYKNSIEKYKYELLINYDKIEKAADEVEAYYHKTEGEIQV</sequence>
<dbReference type="NCBIfam" id="TIGR03167">
    <property type="entry name" value="tRNA_sel_U_synt"/>
    <property type="match status" value="1"/>
</dbReference>
<dbReference type="InterPro" id="IPR001763">
    <property type="entry name" value="Rhodanese-like_dom"/>
</dbReference>
<evidence type="ECO:0000313" key="4">
    <source>
        <dbReference type="Proteomes" id="UP000198718"/>
    </source>
</evidence>
<dbReference type="AlphaFoldDB" id="A0A1G9C7S3"/>
<dbReference type="SUPFAM" id="SSF52821">
    <property type="entry name" value="Rhodanese/Cell cycle control phosphatase"/>
    <property type="match status" value="1"/>
</dbReference>
<dbReference type="Proteomes" id="UP000198718">
    <property type="component" value="Unassembled WGS sequence"/>
</dbReference>
<dbReference type="OrthoDB" id="9808735at2"/>
<gene>
    <name evidence="3" type="ORF">SAMN05660472_01385</name>
</gene>
<evidence type="ECO:0000256" key="1">
    <source>
        <dbReference type="ARBA" id="ARBA00023266"/>
    </source>
</evidence>
<dbReference type="InterPro" id="IPR027417">
    <property type="entry name" value="P-loop_NTPase"/>
</dbReference>
<dbReference type="GO" id="GO:0002098">
    <property type="term" value="P:tRNA wobble uridine modification"/>
    <property type="evidence" value="ECO:0007669"/>
    <property type="project" value="InterPro"/>
</dbReference>
<dbReference type="InterPro" id="IPR058840">
    <property type="entry name" value="AAA_SelU"/>
</dbReference>
<dbReference type="InterPro" id="IPR017582">
    <property type="entry name" value="SelU"/>
</dbReference>
<dbReference type="EMBL" id="FNFP01000002">
    <property type="protein sequence ID" value="SDK47504.1"/>
    <property type="molecule type" value="Genomic_DNA"/>
</dbReference>
<dbReference type="GO" id="GO:0043828">
    <property type="term" value="F:tRNA 2-selenouridine synthase activity"/>
    <property type="evidence" value="ECO:0007669"/>
    <property type="project" value="InterPro"/>
</dbReference>
<evidence type="ECO:0000259" key="2">
    <source>
        <dbReference type="PROSITE" id="PS50206"/>
    </source>
</evidence>
<dbReference type="NCBIfam" id="NF008750">
    <property type="entry name" value="PRK11784.1-2"/>
    <property type="match status" value="1"/>
</dbReference>
<keyword evidence="1" id="KW-0711">Selenium</keyword>
<dbReference type="Pfam" id="PF26341">
    <property type="entry name" value="AAA_SelU"/>
    <property type="match status" value="1"/>
</dbReference>
<dbReference type="STRING" id="393762.SAMN05660472_01385"/>